<gene>
    <name evidence="3" type="ORF">AB0L16_06115</name>
</gene>
<proteinExistence type="predicted"/>
<protein>
    <submittedName>
        <fullName evidence="3">DUF4097 family beta strand repeat-containing protein</fullName>
    </submittedName>
</protein>
<keyword evidence="4" id="KW-1185">Reference proteome</keyword>
<dbReference type="Proteomes" id="UP001552594">
    <property type="component" value="Unassembled WGS sequence"/>
</dbReference>
<accession>A0ABV3JT39</accession>
<evidence type="ECO:0000259" key="2">
    <source>
        <dbReference type="Pfam" id="PF13349"/>
    </source>
</evidence>
<dbReference type="Pfam" id="PF13349">
    <property type="entry name" value="DUF4097"/>
    <property type="match status" value="1"/>
</dbReference>
<dbReference type="EMBL" id="JBFAUK010000003">
    <property type="protein sequence ID" value="MEV5506042.1"/>
    <property type="molecule type" value="Genomic_DNA"/>
</dbReference>
<evidence type="ECO:0000313" key="4">
    <source>
        <dbReference type="Proteomes" id="UP001552594"/>
    </source>
</evidence>
<feature type="domain" description="DUF4097" evidence="2">
    <location>
        <begin position="158"/>
        <end position="266"/>
    </location>
</feature>
<evidence type="ECO:0000256" key="1">
    <source>
        <dbReference type="SAM" id="MobiDB-lite"/>
    </source>
</evidence>
<organism evidence="3 4">
    <name type="scientific">Streptomyces orinoci</name>
    <name type="common">Streptoverticillium orinoci</name>
    <dbReference type="NCBI Taxonomy" id="67339"/>
    <lineage>
        <taxon>Bacteria</taxon>
        <taxon>Bacillati</taxon>
        <taxon>Actinomycetota</taxon>
        <taxon>Actinomycetes</taxon>
        <taxon>Kitasatosporales</taxon>
        <taxon>Streptomycetaceae</taxon>
        <taxon>Streptomyces</taxon>
    </lineage>
</organism>
<dbReference type="RefSeq" id="WP_109283210.1">
    <property type="nucleotide sequence ID" value="NZ_JBFAUK010000003.1"/>
</dbReference>
<feature type="region of interest" description="Disordered" evidence="1">
    <location>
        <begin position="267"/>
        <end position="286"/>
    </location>
</feature>
<reference evidence="3 4" key="1">
    <citation type="submission" date="2024-06" db="EMBL/GenBank/DDBJ databases">
        <title>The Natural Products Discovery Center: Release of the First 8490 Sequenced Strains for Exploring Actinobacteria Biosynthetic Diversity.</title>
        <authorList>
            <person name="Kalkreuter E."/>
            <person name="Kautsar S.A."/>
            <person name="Yang D."/>
            <person name="Bader C.D."/>
            <person name="Teijaro C.N."/>
            <person name="Fluegel L."/>
            <person name="Davis C.M."/>
            <person name="Simpson J.R."/>
            <person name="Lauterbach L."/>
            <person name="Steele A.D."/>
            <person name="Gui C."/>
            <person name="Meng S."/>
            <person name="Li G."/>
            <person name="Viehrig K."/>
            <person name="Ye F."/>
            <person name="Su P."/>
            <person name="Kiefer A.F."/>
            <person name="Nichols A."/>
            <person name="Cepeda A.J."/>
            <person name="Yan W."/>
            <person name="Fan B."/>
            <person name="Jiang Y."/>
            <person name="Adhikari A."/>
            <person name="Zheng C.-J."/>
            <person name="Schuster L."/>
            <person name="Cowan T.M."/>
            <person name="Smanski M.J."/>
            <person name="Chevrette M.G."/>
            <person name="De Carvalho L.P.S."/>
            <person name="Shen B."/>
        </authorList>
    </citation>
    <scope>NUCLEOTIDE SEQUENCE [LARGE SCALE GENOMIC DNA]</scope>
    <source>
        <strain evidence="3 4">NPDC052347</strain>
    </source>
</reference>
<evidence type="ECO:0000313" key="3">
    <source>
        <dbReference type="EMBL" id="MEV5506042.1"/>
    </source>
</evidence>
<dbReference type="InterPro" id="IPR025164">
    <property type="entry name" value="Toastrack_DUF4097"/>
</dbReference>
<sequence>MPDRSEWSLTTPQKLTFDEPVSALNVSVVNGTVNVVGTDGGPARLELSALQGPPLRVRLDEGTLRVGYDDLTWQSFLKWLDRKGWQRTVEVTLTVPCGTRVEVGTVGAAAVVSGITAPAELRGVTGDTTLVGLGGPVSAQTVSGALEAQALGGDLIFNSVSGDLTLVEGTNGTVRAKTVNGNVLVDLSATGGALSLEVSTVSGDIAIRLPHPVDADVEASTATGGASCAFEDLRVSGQWGAKRITGRLGSGGGSLKATTASGTVAVLRRPPSPEEPADAPVNGKVL</sequence>
<comment type="caution">
    <text evidence="3">The sequence shown here is derived from an EMBL/GenBank/DDBJ whole genome shotgun (WGS) entry which is preliminary data.</text>
</comment>
<name>A0ABV3JT39_STRON</name>